<evidence type="ECO:0008006" key="4">
    <source>
        <dbReference type="Google" id="ProtNLM"/>
    </source>
</evidence>
<evidence type="ECO:0000313" key="2">
    <source>
        <dbReference type="EMBL" id="ALC17126.1"/>
    </source>
</evidence>
<keyword evidence="3" id="KW-1185">Reference proteome</keyword>
<keyword evidence="1" id="KW-0732">Signal</keyword>
<dbReference type="EMBL" id="CP010802">
    <property type="protein sequence ID" value="ALC17126.1"/>
    <property type="molecule type" value="Genomic_DNA"/>
</dbReference>
<organism evidence="2 3">
    <name type="scientific">Desulfuromonas soudanensis</name>
    <dbReference type="NCBI Taxonomy" id="1603606"/>
    <lineage>
        <taxon>Bacteria</taxon>
        <taxon>Pseudomonadati</taxon>
        <taxon>Thermodesulfobacteriota</taxon>
        <taxon>Desulfuromonadia</taxon>
        <taxon>Desulfuromonadales</taxon>
        <taxon>Desulfuromonadaceae</taxon>
        <taxon>Desulfuromonas</taxon>
    </lineage>
</organism>
<evidence type="ECO:0000256" key="1">
    <source>
        <dbReference type="SAM" id="SignalP"/>
    </source>
</evidence>
<protein>
    <recommendedName>
        <fullName evidence="4">YbgF trimerisation domain-containing protein</fullName>
    </recommendedName>
</protein>
<accession>A0A0M4D3N2</accession>
<feature type="signal peptide" evidence="1">
    <location>
        <begin position="1"/>
        <end position="20"/>
    </location>
</feature>
<dbReference type="Proteomes" id="UP000057158">
    <property type="component" value="Chromosome"/>
</dbReference>
<dbReference type="AlphaFoldDB" id="A0A0M4D3N2"/>
<evidence type="ECO:0000313" key="3">
    <source>
        <dbReference type="Proteomes" id="UP000057158"/>
    </source>
</evidence>
<dbReference type="PATRIC" id="fig|1603606.3.peg.2563"/>
<name>A0A0M4D3N2_9BACT</name>
<reference evidence="2 3" key="1">
    <citation type="submission" date="2015-07" db="EMBL/GenBank/DDBJ databases">
        <title>Isolation and Genomic Characterization of a Novel Halophilic Metal-Reducing Deltaproteobacterium from the Deep Subsurface.</title>
        <authorList>
            <person name="Badalamenti J.P."/>
            <person name="Summers Z.M."/>
            <person name="Gralnick J.A."/>
            <person name="Bond D.R."/>
        </authorList>
    </citation>
    <scope>NUCLEOTIDE SEQUENCE [LARGE SCALE GENOMIC DNA]</scope>
    <source>
        <strain evidence="2 3">WTL</strain>
    </source>
</reference>
<gene>
    <name evidence="2" type="ORF">DSOUD_2365</name>
</gene>
<dbReference type="KEGG" id="des:DSOUD_2365"/>
<sequence length="115" mass="13181">MKTIALLCLFLAAAVTIAIAANKNNYETDHDHRSDLELRYIELNTKIFQIQNDFERHLSQKDYIILALEDKIKLLESDLFQTTQSLRNLELEVWDLKDSSASNSKLTGAIESLPE</sequence>
<feature type="chain" id="PRO_5005791812" description="YbgF trimerisation domain-containing protein" evidence="1">
    <location>
        <begin position="21"/>
        <end position="115"/>
    </location>
</feature>
<dbReference type="RefSeq" id="WP_053551156.1">
    <property type="nucleotide sequence ID" value="NZ_CP010802.1"/>
</dbReference>
<dbReference type="STRING" id="1603606.DSOUD_2365"/>
<proteinExistence type="predicted"/>